<dbReference type="EMBL" id="VAUA01000002">
    <property type="protein sequence ID" value="TLP67736.1"/>
    <property type="molecule type" value="Genomic_DNA"/>
</dbReference>
<comment type="caution">
    <text evidence="1">The sequence shown here is derived from an EMBL/GenBank/DDBJ whole genome shotgun (WGS) entry which is preliminary data.</text>
</comment>
<name>A0ABY2UXY5_9RHOB</name>
<proteinExistence type="predicted"/>
<accession>A0ABY2UXY5</accession>
<sequence>MSVAAAAVWIAFGSHIAGLYRYATAGFPEMSLIGTCPLSLTYYGFEEQELVSVTCIGRGFP</sequence>
<keyword evidence="2" id="KW-1185">Reference proteome</keyword>
<gene>
    <name evidence="1" type="ORF">FEE96_04170</name>
</gene>
<protein>
    <submittedName>
        <fullName evidence="1">Uncharacterized protein</fullName>
    </submittedName>
</protein>
<dbReference type="Proteomes" id="UP000305041">
    <property type="component" value="Unassembled WGS sequence"/>
</dbReference>
<evidence type="ECO:0000313" key="1">
    <source>
        <dbReference type="EMBL" id="TLP67736.1"/>
    </source>
</evidence>
<organism evidence="1 2">
    <name type="scientific">Parasedimentitalea maritima</name>
    <dbReference type="NCBI Taxonomy" id="2578117"/>
    <lineage>
        <taxon>Bacteria</taxon>
        <taxon>Pseudomonadati</taxon>
        <taxon>Pseudomonadota</taxon>
        <taxon>Alphaproteobacteria</taxon>
        <taxon>Rhodobacterales</taxon>
        <taxon>Paracoccaceae</taxon>
        <taxon>Parasedimentitalea</taxon>
    </lineage>
</organism>
<reference evidence="1 2" key="1">
    <citation type="submission" date="2019-05" db="EMBL/GenBank/DDBJ databases">
        <title>Draft genome sequence of Pelagicola sp. DSW4-44.</title>
        <authorList>
            <person name="Oh J."/>
        </authorList>
    </citation>
    <scope>NUCLEOTIDE SEQUENCE [LARGE SCALE GENOMIC DNA]</scope>
    <source>
        <strain evidence="1 2">DSW4-44</strain>
    </source>
</reference>
<evidence type="ECO:0000313" key="2">
    <source>
        <dbReference type="Proteomes" id="UP000305041"/>
    </source>
</evidence>